<comment type="similarity">
    <text evidence="1">Belongs to the peptidase C1 family.</text>
</comment>
<dbReference type="AlphaFoldDB" id="A0A0D2LJV3"/>
<dbReference type="InterPro" id="IPR038765">
    <property type="entry name" value="Papain-like_cys_pep_sf"/>
</dbReference>
<sequence length="331" mass="35224">MDASLVGKSLLVCQIRPSSAWTVQDANGVTVNTRTPTATARTSTPIVQGQGVMPGLPGPGLFGEESTLKTASANTYASFIKQWSGAKAWQRALQVAPRAACVGTSKDSLCAPQVEQDAEKLATLMFATSPAAYSALDPREFGYAVVPPPRDEGVCWTVAAFVAVTAAEAAVASALGEDVAQVGQLSPQDLYYCGDAKRDCLTGASLKDTLAELAKRQLLLEKCLPYQQPKDVTRFDIYSDFKIFFANNANIGAVYRPAPGSKFVEGHAITLVGYDNVNQFWIARNSWGPGFAQNGTFKKLLLDNLDTLRDLDSPLAGKKLAVCPQGVSPPA</sequence>
<name>A0A0D2LJV3_9CHLO</name>
<dbReference type="Pfam" id="PF00112">
    <property type="entry name" value="Peptidase_C1"/>
    <property type="match status" value="2"/>
</dbReference>
<dbReference type="GeneID" id="25730550"/>
<proteinExistence type="inferred from homology"/>
<dbReference type="KEGG" id="mng:MNEG_1312"/>
<dbReference type="InterPro" id="IPR000668">
    <property type="entry name" value="Peptidase_C1A_C"/>
</dbReference>
<evidence type="ECO:0000256" key="1">
    <source>
        <dbReference type="ARBA" id="ARBA00008455"/>
    </source>
</evidence>
<keyword evidence="4" id="KW-1185">Reference proteome</keyword>
<dbReference type="SUPFAM" id="SSF54001">
    <property type="entry name" value="Cysteine proteinases"/>
    <property type="match status" value="1"/>
</dbReference>
<dbReference type="OrthoDB" id="543142at2759"/>
<evidence type="ECO:0000313" key="4">
    <source>
        <dbReference type="Proteomes" id="UP000054498"/>
    </source>
</evidence>
<dbReference type="Gene3D" id="3.90.70.10">
    <property type="entry name" value="Cysteine proteinases"/>
    <property type="match status" value="2"/>
</dbReference>
<evidence type="ECO:0000313" key="3">
    <source>
        <dbReference type="EMBL" id="KIZ06644.1"/>
    </source>
</evidence>
<organism evidence="3 4">
    <name type="scientific">Monoraphidium neglectum</name>
    <dbReference type="NCBI Taxonomy" id="145388"/>
    <lineage>
        <taxon>Eukaryota</taxon>
        <taxon>Viridiplantae</taxon>
        <taxon>Chlorophyta</taxon>
        <taxon>core chlorophytes</taxon>
        <taxon>Chlorophyceae</taxon>
        <taxon>CS clade</taxon>
        <taxon>Sphaeropleales</taxon>
        <taxon>Selenastraceae</taxon>
        <taxon>Monoraphidium</taxon>
    </lineage>
</organism>
<gene>
    <name evidence="3" type="ORF">MNEG_1312</name>
</gene>
<dbReference type="GO" id="GO:0008234">
    <property type="term" value="F:cysteine-type peptidase activity"/>
    <property type="evidence" value="ECO:0007669"/>
    <property type="project" value="InterPro"/>
</dbReference>
<dbReference type="EMBL" id="KK100347">
    <property type="protein sequence ID" value="KIZ06644.1"/>
    <property type="molecule type" value="Genomic_DNA"/>
</dbReference>
<reference evidence="3 4" key="1">
    <citation type="journal article" date="2013" name="BMC Genomics">
        <title>Reconstruction of the lipid metabolism for the microalga Monoraphidium neglectum from its genome sequence reveals characteristics suitable for biofuel production.</title>
        <authorList>
            <person name="Bogen C."/>
            <person name="Al-Dilaimi A."/>
            <person name="Albersmeier A."/>
            <person name="Wichmann J."/>
            <person name="Grundmann M."/>
            <person name="Rupp O."/>
            <person name="Lauersen K.J."/>
            <person name="Blifernez-Klassen O."/>
            <person name="Kalinowski J."/>
            <person name="Goesmann A."/>
            <person name="Mussgnug J.H."/>
            <person name="Kruse O."/>
        </authorList>
    </citation>
    <scope>NUCLEOTIDE SEQUENCE [LARGE SCALE GENOMIC DNA]</scope>
    <source>
        <strain evidence="3 4">SAG 48.87</strain>
    </source>
</reference>
<dbReference type="Proteomes" id="UP000054498">
    <property type="component" value="Unassembled WGS sequence"/>
</dbReference>
<dbReference type="SMART" id="SM00645">
    <property type="entry name" value="Pept_C1"/>
    <property type="match status" value="1"/>
</dbReference>
<dbReference type="InterPro" id="IPR013128">
    <property type="entry name" value="Peptidase_C1A"/>
</dbReference>
<protein>
    <recommendedName>
        <fullName evidence="2">Peptidase C1A papain C-terminal domain-containing protein</fullName>
    </recommendedName>
</protein>
<evidence type="ECO:0000259" key="2">
    <source>
        <dbReference type="SMART" id="SM00645"/>
    </source>
</evidence>
<dbReference type="PANTHER" id="PTHR12411">
    <property type="entry name" value="CYSTEINE PROTEASE FAMILY C1-RELATED"/>
    <property type="match status" value="1"/>
</dbReference>
<dbReference type="GO" id="GO:0006508">
    <property type="term" value="P:proteolysis"/>
    <property type="evidence" value="ECO:0007669"/>
    <property type="project" value="InterPro"/>
</dbReference>
<dbReference type="RefSeq" id="XP_013905663.1">
    <property type="nucleotide sequence ID" value="XM_014050209.1"/>
</dbReference>
<accession>A0A0D2LJV3</accession>
<feature type="domain" description="Peptidase C1A papain C-terminal" evidence="2">
    <location>
        <begin position="132"/>
        <end position="318"/>
    </location>
</feature>